<comment type="caution">
    <text evidence="3">The sequence shown here is derived from an EMBL/GenBank/DDBJ whole genome shotgun (WGS) entry which is preliminary data.</text>
</comment>
<evidence type="ECO:0000313" key="3">
    <source>
        <dbReference type="EMBL" id="MQU27015.1"/>
    </source>
</evidence>
<dbReference type="InterPro" id="IPR001387">
    <property type="entry name" value="Cro/C1-type_HTH"/>
</dbReference>
<dbReference type="AlphaFoldDB" id="A0A7X1Y0H9"/>
<dbReference type="PANTHER" id="PTHR43236">
    <property type="entry name" value="ANTITOXIN HIGA1"/>
    <property type="match status" value="1"/>
</dbReference>
<dbReference type="EMBL" id="WIVW01000011">
    <property type="protein sequence ID" value="MQU27015.1"/>
    <property type="molecule type" value="Genomic_DNA"/>
</dbReference>
<dbReference type="CDD" id="cd00093">
    <property type="entry name" value="HTH_XRE"/>
    <property type="match status" value="1"/>
</dbReference>
<reference evidence="3 4" key="1">
    <citation type="submission" date="2019-10" db="EMBL/GenBank/DDBJ databases">
        <title>Evaluation of single-gene subtyping targets for Pseudomonas.</title>
        <authorList>
            <person name="Reichler S.J."/>
            <person name="Orsi R.H."/>
            <person name="Wiedmann M."/>
            <person name="Martin N.H."/>
            <person name="Murphy S.I."/>
        </authorList>
    </citation>
    <scope>NUCLEOTIDE SEQUENCE [LARGE SCALE GENOMIC DNA]</scope>
    <source>
        <strain evidence="3 4">FSL R10-1984</strain>
    </source>
</reference>
<evidence type="ECO:0000259" key="2">
    <source>
        <dbReference type="PROSITE" id="PS50943"/>
    </source>
</evidence>
<accession>A0A7X1Y0H9</accession>
<dbReference type="Gene3D" id="1.10.260.40">
    <property type="entry name" value="lambda repressor-like DNA-binding domains"/>
    <property type="match status" value="1"/>
</dbReference>
<feature type="domain" description="HTH cro/C1-type" evidence="2">
    <location>
        <begin position="10"/>
        <end position="61"/>
    </location>
</feature>
<organism evidence="3 4">
    <name type="scientific">Pseudomonas helleri</name>
    <dbReference type="NCBI Taxonomy" id="1608996"/>
    <lineage>
        <taxon>Bacteria</taxon>
        <taxon>Pseudomonadati</taxon>
        <taxon>Pseudomonadota</taxon>
        <taxon>Gammaproteobacteria</taxon>
        <taxon>Pseudomonadales</taxon>
        <taxon>Pseudomonadaceae</taxon>
        <taxon>Pseudomonas</taxon>
    </lineage>
</organism>
<dbReference type="SUPFAM" id="SSF47413">
    <property type="entry name" value="lambda repressor-like DNA-binding domains"/>
    <property type="match status" value="1"/>
</dbReference>
<dbReference type="SMART" id="SM00530">
    <property type="entry name" value="HTH_XRE"/>
    <property type="match status" value="1"/>
</dbReference>
<dbReference type="RefSeq" id="WP_153378922.1">
    <property type="nucleotide sequence ID" value="NZ_WIVW01000011.1"/>
</dbReference>
<evidence type="ECO:0000256" key="1">
    <source>
        <dbReference type="ARBA" id="ARBA00007227"/>
    </source>
</evidence>
<gene>
    <name evidence="3" type="ORF">GHO29_11015</name>
</gene>
<dbReference type="Pfam" id="PF06114">
    <property type="entry name" value="Peptidase_M78"/>
    <property type="match status" value="1"/>
</dbReference>
<sequence>MFNSQRFALARRRRGMKKRELATLIGVTERSVSGYESGTQEPELGTLSKIASALRFPEAFFFGDDPEVPTPDVASFRSLSKMSASLRDSALGAGAIALLLNDWLESRFDLPAADVPDLGSERGALTSNDESLRLDELPTNQGPEVVAEMLRAQWGLGDHPIKNMILLLESKGVRVYSLAIDAKEVDAFSMWSGGRPFMFLNTFKSAERCRFDAAHELGHLVMHQHAHPQGPDLEREANAFASAFLMPRASILSQAPRSVTLNSLIKFKKIWAVSVAALNYRLHSLGLATDWTYRTLCIQISQEGYRSNEPAPIAHERSVVLEKIFAALRAEGMGKADVAGQLAIFPDEINELTFGLMLNVLKGNGQKSPDAEKPSTAKLRLVKG</sequence>
<dbReference type="InterPro" id="IPR010982">
    <property type="entry name" value="Lambda_DNA-bd_dom_sf"/>
</dbReference>
<name>A0A7X1Y0H9_9PSED</name>
<dbReference type="InterPro" id="IPR052345">
    <property type="entry name" value="Rad_response_metalloprotease"/>
</dbReference>
<dbReference type="GO" id="GO:0003677">
    <property type="term" value="F:DNA binding"/>
    <property type="evidence" value="ECO:0007669"/>
    <property type="project" value="InterPro"/>
</dbReference>
<dbReference type="InterPro" id="IPR010359">
    <property type="entry name" value="IrrE_HExxH"/>
</dbReference>
<protein>
    <submittedName>
        <fullName evidence="3">ImmA/IrrE family metallo-endopeptidase</fullName>
    </submittedName>
</protein>
<dbReference type="PROSITE" id="PS50943">
    <property type="entry name" value="HTH_CROC1"/>
    <property type="match status" value="1"/>
</dbReference>
<dbReference type="Pfam" id="PF01381">
    <property type="entry name" value="HTH_3"/>
    <property type="match status" value="1"/>
</dbReference>
<comment type="similarity">
    <text evidence="1">Belongs to the short-chain fatty acyl-CoA assimilation regulator (ScfR) family.</text>
</comment>
<evidence type="ECO:0000313" key="4">
    <source>
        <dbReference type="Proteomes" id="UP000437970"/>
    </source>
</evidence>
<dbReference type="Gene3D" id="1.10.10.2910">
    <property type="match status" value="1"/>
</dbReference>
<proteinExistence type="inferred from homology"/>
<dbReference type="PANTHER" id="PTHR43236:SF1">
    <property type="entry name" value="BLL7220 PROTEIN"/>
    <property type="match status" value="1"/>
</dbReference>
<dbReference type="Proteomes" id="UP000437970">
    <property type="component" value="Unassembled WGS sequence"/>
</dbReference>